<name>A0A834I8A2_RHYFE</name>
<comment type="caution">
    <text evidence="2">The sequence shown here is derived from an EMBL/GenBank/DDBJ whole genome shotgun (WGS) entry which is preliminary data.</text>
</comment>
<evidence type="ECO:0000313" key="2">
    <source>
        <dbReference type="EMBL" id="KAF7273295.1"/>
    </source>
</evidence>
<evidence type="ECO:0000313" key="3">
    <source>
        <dbReference type="Proteomes" id="UP000625711"/>
    </source>
</evidence>
<evidence type="ECO:0000256" key="1">
    <source>
        <dbReference type="SAM" id="MobiDB-lite"/>
    </source>
</evidence>
<feature type="compositionally biased region" description="Basic residues" evidence="1">
    <location>
        <begin position="38"/>
        <end position="52"/>
    </location>
</feature>
<dbReference type="Proteomes" id="UP000625711">
    <property type="component" value="Unassembled WGS sequence"/>
</dbReference>
<dbReference type="AlphaFoldDB" id="A0A834I8A2"/>
<gene>
    <name evidence="2" type="ORF">GWI33_013995</name>
</gene>
<reference evidence="2" key="1">
    <citation type="submission" date="2020-08" db="EMBL/GenBank/DDBJ databases">
        <title>Genome sequencing and assembly of the red palm weevil Rhynchophorus ferrugineus.</title>
        <authorList>
            <person name="Dias G.B."/>
            <person name="Bergman C.M."/>
            <person name="Manee M."/>
        </authorList>
    </citation>
    <scope>NUCLEOTIDE SEQUENCE</scope>
    <source>
        <strain evidence="2">AA-2017</strain>
        <tissue evidence="2">Whole larva</tissue>
    </source>
</reference>
<protein>
    <submittedName>
        <fullName evidence="2">Uncharacterized protein</fullName>
    </submittedName>
</protein>
<proteinExistence type="predicted"/>
<feature type="region of interest" description="Disordered" evidence="1">
    <location>
        <begin position="37"/>
        <end position="56"/>
    </location>
</feature>
<organism evidence="2 3">
    <name type="scientific">Rhynchophorus ferrugineus</name>
    <name type="common">Red palm weevil</name>
    <name type="synonym">Curculio ferrugineus</name>
    <dbReference type="NCBI Taxonomy" id="354439"/>
    <lineage>
        <taxon>Eukaryota</taxon>
        <taxon>Metazoa</taxon>
        <taxon>Ecdysozoa</taxon>
        <taxon>Arthropoda</taxon>
        <taxon>Hexapoda</taxon>
        <taxon>Insecta</taxon>
        <taxon>Pterygota</taxon>
        <taxon>Neoptera</taxon>
        <taxon>Endopterygota</taxon>
        <taxon>Coleoptera</taxon>
        <taxon>Polyphaga</taxon>
        <taxon>Cucujiformia</taxon>
        <taxon>Curculionidae</taxon>
        <taxon>Dryophthorinae</taxon>
        <taxon>Rhynchophorus</taxon>
    </lineage>
</organism>
<dbReference type="EMBL" id="JAACXV010013502">
    <property type="protein sequence ID" value="KAF7273295.1"/>
    <property type="molecule type" value="Genomic_DNA"/>
</dbReference>
<sequence>MESVLATAAAFKEITPLFQQQSRIYLSVIDVHEQINNRRSKKPTTGRSRRQKPATEAATLCAADRVSLPGTKKKPRIRQLEGDKSRERNRMSIIRPVWTDRLLSRRMEACVRSGEEAAIVAGCCRLPLLRWKKKRAGTDKIDNSERGTAYRGCQSKHSWKFLRDLEAAASGVGVRLLEDAGN</sequence>
<keyword evidence="3" id="KW-1185">Reference proteome</keyword>
<accession>A0A834I8A2</accession>